<dbReference type="Gene3D" id="3.30.565.10">
    <property type="entry name" value="Histidine kinase-like ATPase, C-terminal domain"/>
    <property type="match status" value="1"/>
</dbReference>
<dbReference type="InterPro" id="IPR003660">
    <property type="entry name" value="HAMP_dom"/>
</dbReference>
<evidence type="ECO:0000256" key="11">
    <source>
        <dbReference type="ARBA" id="ARBA00023136"/>
    </source>
</evidence>
<keyword evidence="5" id="KW-0597">Phosphoprotein</keyword>
<evidence type="ECO:0000313" key="16">
    <source>
        <dbReference type="Proteomes" id="UP000476064"/>
    </source>
</evidence>
<comment type="subcellular location">
    <subcellularLocation>
        <location evidence="2">Cell membrane</location>
        <topology evidence="2">Multi-pass membrane protein</topology>
    </subcellularLocation>
</comment>
<dbReference type="SMART" id="SM00387">
    <property type="entry name" value="HATPase_c"/>
    <property type="match status" value="1"/>
</dbReference>
<comment type="catalytic activity">
    <reaction evidence="1">
        <text>ATP + protein L-histidine = ADP + protein N-phospho-L-histidine.</text>
        <dbReference type="EC" id="2.7.13.3"/>
    </reaction>
</comment>
<dbReference type="KEGG" id="plyc:GXP70_23070"/>
<gene>
    <name evidence="15" type="ORF">GXP70_23070</name>
</gene>
<dbReference type="EMBL" id="CP048209">
    <property type="protein sequence ID" value="QHT62576.1"/>
    <property type="molecule type" value="Genomic_DNA"/>
</dbReference>
<dbReference type="SUPFAM" id="SSF55874">
    <property type="entry name" value="ATPase domain of HSP90 chaperone/DNA topoisomerase II/histidine kinase"/>
    <property type="match status" value="1"/>
</dbReference>
<keyword evidence="9" id="KW-0067">ATP-binding</keyword>
<feature type="domain" description="Histidine kinase" evidence="13">
    <location>
        <begin position="470"/>
        <end position="583"/>
    </location>
</feature>
<dbReference type="EC" id="2.7.13.3" evidence="3"/>
<keyword evidence="6" id="KW-0808">Transferase</keyword>
<keyword evidence="11 12" id="KW-0472">Membrane</keyword>
<accession>A0A6C0FZP8</accession>
<dbReference type="PROSITE" id="PS50109">
    <property type="entry name" value="HIS_KIN"/>
    <property type="match status" value="1"/>
</dbReference>
<proteinExistence type="predicted"/>
<evidence type="ECO:0000256" key="2">
    <source>
        <dbReference type="ARBA" id="ARBA00004651"/>
    </source>
</evidence>
<dbReference type="InterPro" id="IPR050640">
    <property type="entry name" value="Bact_2-comp_sensor_kinase"/>
</dbReference>
<dbReference type="PRINTS" id="PR00344">
    <property type="entry name" value="BCTRLSENSOR"/>
</dbReference>
<dbReference type="PROSITE" id="PS50885">
    <property type="entry name" value="HAMP"/>
    <property type="match status" value="1"/>
</dbReference>
<dbReference type="PANTHER" id="PTHR34220:SF7">
    <property type="entry name" value="SENSOR HISTIDINE KINASE YPDA"/>
    <property type="match status" value="1"/>
</dbReference>
<dbReference type="AlphaFoldDB" id="A0A6C0FZP8"/>
<dbReference type="Proteomes" id="UP000476064">
    <property type="component" value="Chromosome"/>
</dbReference>
<keyword evidence="10" id="KW-0902">Two-component regulatory system</keyword>
<dbReference type="InterPro" id="IPR036890">
    <property type="entry name" value="HATPase_C_sf"/>
</dbReference>
<keyword evidence="7" id="KW-0547">Nucleotide-binding</keyword>
<dbReference type="InterPro" id="IPR005467">
    <property type="entry name" value="His_kinase_dom"/>
</dbReference>
<protein>
    <recommendedName>
        <fullName evidence="3">histidine kinase</fullName>
        <ecNumber evidence="3">2.7.13.3</ecNumber>
    </recommendedName>
</protein>
<dbReference type="GO" id="GO:0005886">
    <property type="term" value="C:plasma membrane"/>
    <property type="evidence" value="ECO:0007669"/>
    <property type="project" value="UniProtKB-SubCell"/>
</dbReference>
<keyword evidence="8 15" id="KW-0418">Kinase</keyword>
<keyword evidence="4" id="KW-1003">Cell membrane</keyword>
<dbReference type="PANTHER" id="PTHR34220">
    <property type="entry name" value="SENSOR HISTIDINE KINASE YPDA"/>
    <property type="match status" value="1"/>
</dbReference>
<evidence type="ECO:0000256" key="9">
    <source>
        <dbReference type="ARBA" id="ARBA00022840"/>
    </source>
</evidence>
<dbReference type="GO" id="GO:0005524">
    <property type="term" value="F:ATP binding"/>
    <property type="evidence" value="ECO:0007669"/>
    <property type="project" value="UniProtKB-KW"/>
</dbReference>
<feature type="domain" description="HAMP" evidence="14">
    <location>
        <begin position="306"/>
        <end position="358"/>
    </location>
</feature>
<dbReference type="InterPro" id="IPR010559">
    <property type="entry name" value="Sig_transdc_His_kin_internal"/>
</dbReference>
<evidence type="ECO:0000256" key="6">
    <source>
        <dbReference type="ARBA" id="ARBA00022679"/>
    </source>
</evidence>
<sequence>MWRKLSRYNTLRNQMLFGFLAVMLVILTLVGGVTFNYVSTLLKNNAEKHIQQTAVQANGRLESVLEQINSLTTQVATNGYVQQLMSREAHGHPATFAERQALVPIVTIVQLYTDGIRAVELYNKDRARMFPLDNGNLGDKVNEAWIREANEKKGSIVWFGIDPYNPSSLIAIRRISLVDQYFSTGGYLLIRAERSKFALKGPLTEEGEAETMLLIANDGQMITSNDASISQAEADRIMLSDDQTVDIGSRSFILVKQQSAVTGWTLLILTPVDTITKGISILRTTIVVSACIGTLLFMLLSFFLSTIITRPIFRLIKTMRGTRLGVLKPTDTVSSTFEIKELNYSYNQMVDNINGLIKLVYEKELSRSRTELKALQAQIHPHFLFNTLDTLYWSLLERDEDQLAAYVVAMSDLFRYTITGPNKDEWVSLKDELEHVQRYLLIMKMRFEERLAWHIDAAAEFADVQLPKLLLQPLVENAILHGIESKIEPGRVNVSVTQPAGDRIVITVEDDGAGIDEEKLRQLREGLARGQVPSSKNSGVGIANVQRRLRLYYADEDESHAGIAIESRKGAGTRISIAIPLNRERTI</sequence>
<dbReference type="InterPro" id="IPR004358">
    <property type="entry name" value="Sig_transdc_His_kin-like_C"/>
</dbReference>
<dbReference type="RefSeq" id="WP_162359008.1">
    <property type="nucleotide sequence ID" value="NZ_CP048209.1"/>
</dbReference>
<evidence type="ECO:0000256" key="3">
    <source>
        <dbReference type="ARBA" id="ARBA00012438"/>
    </source>
</evidence>
<dbReference type="Pfam" id="PF06580">
    <property type="entry name" value="His_kinase"/>
    <property type="match status" value="1"/>
</dbReference>
<name>A0A6C0FZP8_9BACL</name>
<evidence type="ECO:0000259" key="14">
    <source>
        <dbReference type="PROSITE" id="PS50885"/>
    </source>
</evidence>
<dbReference type="GO" id="GO:0000155">
    <property type="term" value="F:phosphorelay sensor kinase activity"/>
    <property type="evidence" value="ECO:0007669"/>
    <property type="project" value="InterPro"/>
</dbReference>
<keyword evidence="12" id="KW-0812">Transmembrane</keyword>
<evidence type="ECO:0000256" key="1">
    <source>
        <dbReference type="ARBA" id="ARBA00000085"/>
    </source>
</evidence>
<feature type="transmembrane region" description="Helical" evidence="12">
    <location>
        <begin position="286"/>
        <end position="313"/>
    </location>
</feature>
<evidence type="ECO:0000313" key="15">
    <source>
        <dbReference type="EMBL" id="QHT62576.1"/>
    </source>
</evidence>
<dbReference type="Pfam" id="PF02518">
    <property type="entry name" value="HATPase_c"/>
    <property type="match status" value="1"/>
</dbReference>
<reference evidence="15 16" key="1">
    <citation type="submission" date="2020-01" db="EMBL/GenBank/DDBJ databases">
        <title>Paenibacillus sp. nov., isolated from tomato rhizosphere.</title>
        <authorList>
            <person name="Weon H.-Y."/>
            <person name="Lee S.A."/>
        </authorList>
    </citation>
    <scope>NUCLEOTIDE SEQUENCE [LARGE SCALE GENOMIC DNA]</scope>
    <source>
        <strain evidence="15 16">12200R-189</strain>
    </source>
</reference>
<dbReference type="Gene3D" id="6.10.340.10">
    <property type="match status" value="1"/>
</dbReference>
<evidence type="ECO:0000259" key="13">
    <source>
        <dbReference type="PROSITE" id="PS50109"/>
    </source>
</evidence>
<evidence type="ECO:0000256" key="10">
    <source>
        <dbReference type="ARBA" id="ARBA00023012"/>
    </source>
</evidence>
<evidence type="ECO:0000256" key="5">
    <source>
        <dbReference type="ARBA" id="ARBA00022553"/>
    </source>
</evidence>
<keyword evidence="12" id="KW-1133">Transmembrane helix</keyword>
<evidence type="ECO:0000256" key="7">
    <source>
        <dbReference type="ARBA" id="ARBA00022741"/>
    </source>
</evidence>
<evidence type="ECO:0000256" key="4">
    <source>
        <dbReference type="ARBA" id="ARBA00022475"/>
    </source>
</evidence>
<evidence type="ECO:0000256" key="12">
    <source>
        <dbReference type="SAM" id="Phobius"/>
    </source>
</evidence>
<evidence type="ECO:0000256" key="8">
    <source>
        <dbReference type="ARBA" id="ARBA00022777"/>
    </source>
</evidence>
<keyword evidence="16" id="KW-1185">Reference proteome</keyword>
<organism evidence="15 16">
    <name type="scientific">Paenibacillus lycopersici</name>
    <dbReference type="NCBI Taxonomy" id="2704462"/>
    <lineage>
        <taxon>Bacteria</taxon>
        <taxon>Bacillati</taxon>
        <taxon>Bacillota</taxon>
        <taxon>Bacilli</taxon>
        <taxon>Bacillales</taxon>
        <taxon>Paenibacillaceae</taxon>
        <taxon>Paenibacillus</taxon>
    </lineage>
</organism>
<dbReference type="InterPro" id="IPR003594">
    <property type="entry name" value="HATPase_dom"/>
</dbReference>